<evidence type="ECO:0008006" key="4">
    <source>
        <dbReference type="Google" id="ProtNLM"/>
    </source>
</evidence>
<evidence type="ECO:0000313" key="3">
    <source>
        <dbReference type="Proteomes" id="UP001499843"/>
    </source>
</evidence>
<keyword evidence="3" id="KW-1185">Reference proteome</keyword>
<gene>
    <name evidence="2" type="ORF">GCM10009850_104000</name>
</gene>
<evidence type="ECO:0000313" key="2">
    <source>
        <dbReference type="EMBL" id="GAA2214933.1"/>
    </source>
</evidence>
<sequence>MTAAAPTGPASTGGPVNASGPVSAGDDRSGAGTETRLIADRALACDGVVRLSGGPFGTVATYLPGERLTGVHADERAVEIAIVATLDRPLPQTADEVRGAVADLAGDRPVHVRIDDIIVEGS</sequence>
<name>A0ABN3CZH6_9ACTN</name>
<comment type="caution">
    <text evidence="2">The sequence shown here is derived from an EMBL/GenBank/DDBJ whole genome shotgun (WGS) entry which is preliminary data.</text>
</comment>
<reference evidence="2 3" key="1">
    <citation type="journal article" date="2019" name="Int. J. Syst. Evol. Microbiol.">
        <title>The Global Catalogue of Microorganisms (GCM) 10K type strain sequencing project: providing services to taxonomists for standard genome sequencing and annotation.</title>
        <authorList>
            <consortium name="The Broad Institute Genomics Platform"/>
            <consortium name="The Broad Institute Genome Sequencing Center for Infectious Disease"/>
            <person name="Wu L."/>
            <person name="Ma J."/>
        </authorList>
    </citation>
    <scope>NUCLEOTIDE SEQUENCE [LARGE SCALE GENOMIC DNA]</scope>
    <source>
        <strain evidence="2 3">JCM 16114</strain>
    </source>
</reference>
<organism evidence="2 3">
    <name type="scientific">Nonomuraea monospora</name>
    <dbReference type="NCBI Taxonomy" id="568818"/>
    <lineage>
        <taxon>Bacteria</taxon>
        <taxon>Bacillati</taxon>
        <taxon>Actinomycetota</taxon>
        <taxon>Actinomycetes</taxon>
        <taxon>Streptosporangiales</taxon>
        <taxon>Streptosporangiaceae</taxon>
        <taxon>Nonomuraea</taxon>
    </lineage>
</organism>
<evidence type="ECO:0000256" key="1">
    <source>
        <dbReference type="SAM" id="MobiDB-lite"/>
    </source>
</evidence>
<feature type="region of interest" description="Disordered" evidence="1">
    <location>
        <begin position="1"/>
        <end position="33"/>
    </location>
</feature>
<accession>A0ABN3CZH6</accession>
<protein>
    <recommendedName>
        <fullName evidence="4">Asp23/Gls24 family envelope stress response protein</fullName>
    </recommendedName>
</protein>
<feature type="compositionally biased region" description="Low complexity" evidence="1">
    <location>
        <begin position="1"/>
        <end position="15"/>
    </location>
</feature>
<proteinExistence type="predicted"/>
<dbReference type="EMBL" id="BAAAQX010000045">
    <property type="protein sequence ID" value="GAA2214933.1"/>
    <property type="molecule type" value="Genomic_DNA"/>
</dbReference>
<dbReference type="Proteomes" id="UP001499843">
    <property type="component" value="Unassembled WGS sequence"/>
</dbReference>